<dbReference type="CDD" id="cd00761">
    <property type="entry name" value="Glyco_tranf_GTA_type"/>
    <property type="match status" value="1"/>
</dbReference>
<reference evidence="2" key="2">
    <citation type="submission" date="2021-04" db="EMBL/GenBank/DDBJ databases">
        <authorList>
            <person name="Gilroy R."/>
        </authorList>
    </citation>
    <scope>NUCLEOTIDE SEQUENCE</scope>
    <source>
        <strain evidence="2">ChiHjej11B10-19426</strain>
    </source>
</reference>
<name>A0A9D2ILK7_9BACT</name>
<dbReference type="Proteomes" id="UP000824014">
    <property type="component" value="Unassembled WGS sequence"/>
</dbReference>
<dbReference type="EMBL" id="DXCC01000023">
    <property type="protein sequence ID" value="HIZ15598.1"/>
    <property type="molecule type" value="Genomic_DNA"/>
</dbReference>
<dbReference type="PANTHER" id="PTHR43685">
    <property type="entry name" value="GLYCOSYLTRANSFERASE"/>
    <property type="match status" value="1"/>
</dbReference>
<evidence type="ECO:0000313" key="2">
    <source>
        <dbReference type="EMBL" id="HIZ15598.1"/>
    </source>
</evidence>
<dbReference type="Pfam" id="PF00535">
    <property type="entry name" value="Glycos_transf_2"/>
    <property type="match status" value="1"/>
</dbReference>
<dbReference type="AlphaFoldDB" id="A0A9D2ILK7"/>
<dbReference type="Gene3D" id="3.90.550.10">
    <property type="entry name" value="Spore Coat Polysaccharide Biosynthesis Protein SpsA, Chain A"/>
    <property type="match status" value="1"/>
</dbReference>
<accession>A0A9D2ILK7</accession>
<feature type="domain" description="Glycosyltransferase 2-like" evidence="1">
    <location>
        <begin position="7"/>
        <end position="179"/>
    </location>
</feature>
<dbReference type="SUPFAM" id="SSF53448">
    <property type="entry name" value="Nucleotide-diphospho-sugar transferases"/>
    <property type="match status" value="1"/>
</dbReference>
<protein>
    <submittedName>
        <fullName evidence="2">Glycosyltransferase family 2 protein</fullName>
    </submittedName>
</protein>
<dbReference type="InterPro" id="IPR001173">
    <property type="entry name" value="Glyco_trans_2-like"/>
</dbReference>
<comment type="caution">
    <text evidence="2">The sequence shown here is derived from an EMBL/GenBank/DDBJ whole genome shotgun (WGS) entry which is preliminary data.</text>
</comment>
<sequence>MADKKLSLIIATYNRGALLERTLDSLLVQTLPTSCWEAVVVNNNSTDDTEERLATYAAAHPEIDLRMVTEIRQGVSAARNRGIAEARGAYIVVIDDDETVVPGFLECYYRLFETSPEVAAAGGRILPEFVSPPPAWMSKYTERAIVGTLDLGPEQREFPQGTFFGGGNHGFRREVIERYGGFDPSLGRTGTVLLAGEEKEFFLRLRAGGERIVYLPEAVIYHLIDERRMTRAYFSRLCRNLGRSERRRTRALSGGGYLLRLFQEAVKWGGAVVLCIGYLCTGHPSRGGYLLLMRWQITRGLLGN</sequence>
<organism evidence="2 3">
    <name type="scientific">Candidatus Tidjanibacter faecipullorum</name>
    <dbReference type="NCBI Taxonomy" id="2838766"/>
    <lineage>
        <taxon>Bacteria</taxon>
        <taxon>Pseudomonadati</taxon>
        <taxon>Bacteroidota</taxon>
        <taxon>Bacteroidia</taxon>
        <taxon>Bacteroidales</taxon>
        <taxon>Rikenellaceae</taxon>
        <taxon>Tidjanibacter</taxon>
    </lineage>
</organism>
<evidence type="ECO:0000313" key="3">
    <source>
        <dbReference type="Proteomes" id="UP000824014"/>
    </source>
</evidence>
<gene>
    <name evidence="2" type="ORF">H9816_06790</name>
</gene>
<reference evidence="2" key="1">
    <citation type="journal article" date="2021" name="PeerJ">
        <title>Extensive microbial diversity within the chicken gut microbiome revealed by metagenomics and culture.</title>
        <authorList>
            <person name="Gilroy R."/>
            <person name="Ravi A."/>
            <person name="Getino M."/>
            <person name="Pursley I."/>
            <person name="Horton D.L."/>
            <person name="Alikhan N.F."/>
            <person name="Baker D."/>
            <person name="Gharbi K."/>
            <person name="Hall N."/>
            <person name="Watson M."/>
            <person name="Adriaenssens E.M."/>
            <person name="Foster-Nyarko E."/>
            <person name="Jarju S."/>
            <person name="Secka A."/>
            <person name="Antonio M."/>
            <person name="Oren A."/>
            <person name="Chaudhuri R.R."/>
            <person name="La Ragione R."/>
            <person name="Hildebrand F."/>
            <person name="Pallen M.J."/>
        </authorList>
    </citation>
    <scope>NUCLEOTIDE SEQUENCE</scope>
    <source>
        <strain evidence="2">ChiHjej11B10-19426</strain>
    </source>
</reference>
<dbReference type="InterPro" id="IPR029044">
    <property type="entry name" value="Nucleotide-diphossugar_trans"/>
</dbReference>
<proteinExistence type="predicted"/>
<dbReference type="PANTHER" id="PTHR43685:SF2">
    <property type="entry name" value="GLYCOSYLTRANSFERASE 2-LIKE DOMAIN-CONTAINING PROTEIN"/>
    <property type="match status" value="1"/>
</dbReference>
<dbReference type="InterPro" id="IPR050834">
    <property type="entry name" value="Glycosyltransf_2"/>
</dbReference>
<evidence type="ECO:0000259" key="1">
    <source>
        <dbReference type="Pfam" id="PF00535"/>
    </source>
</evidence>